<keyword evidence="2" id="KW-1185">Reference proteome</keyword>
<gene>
    <name evidence="1" type="ORF">MKK02DRAFT_27765</name>
</gene>
<sequence>MPTSGTVRRARVHKRDWNGFDGVQVTVSSSLQEGASVFSDVKGEFLGVIGIWLVISSSSLHNGGDLASGSFGERDMREAMWPKVKLAPAVPYRRPARRHRLSSTYTLLLSSFLVVQARLYFALHTRHQHRRTLPALSPPRLLHLALLTVYLRAVAVTSPQRWSREIGLGGCLAGSTSLCPMALALPLGQGGVSWSGDFSRDMTGENQIGFGAYGSTGPLSESDPPPVGGLPQLSPMPYQHSCPAPRYTQAELHLRSQRQNDTYRLIVPRLALVCPQDRQEVEVQAQRAGTARTLSIVQIISA</sequence>
<organism evidence="1 2">
    <name type="scientific">Dioszegia hungarica</name>
    <dbReference type="NCBI Taxonomy" id="4972"/>
    <lineage>
        <taxon>Eukaryota</taxon>
        <taxon>Fungi</taxon>
        <taxon>Dikarya</taxon>
        <taxon>Basidiomycota</taxon>
        <taxon>Agaricomycotina</taxon>
        <taxon>Tremellomycetes</taxon>
        <taxon>Tremellales</taxon>
        <taxon>Bulleribasidiaceae</taxon>
        <taxon>Dioszegia</taxon>
    </lineage>
</organism>
<comment type="caution">
    <text evidence="1">The sequence shown here is derived from an EMBL/GenBank/DDBJ whole genome shotgun (WGS) entry which is preliminary data.</text>
</comment>
<dbReference type="Proteomes" id="UP001164286">
    <property type="component" value="Unassembled WGS sequence"/>
</dbReference>
<protein>
    <submittedName>
        <fullName evidence="1">Uncharacterized protein</fullName>
    </submittedName>
</protein>
<name>A0AA38H5N1_9TREE</name>
<proteinExistence type="predicted"/>
<evidence type="ECO:0000313" key="2">
    <source>
        <dbReference type="Proteomes" id="UP001164286"/>
    </source>
</evidence>
<dbReference type="RefSeq" id="XP_052944342.1">
    <property type="nucleotide sequence ID" value="XM_053087395.1"/>
</dbReference>
<accession>A0AA38H5N1</accession>
<dbReference type="AlphaFoldDB" id="A0AA38H5N1"/>
<reference evidence="1" key="1">
    <citation type="journal article" date="2022" name="G3 (Bethesda)">
        <title>High quality genome of the basidiomycete yeast Dioszegia hungarica PDD-24b-2 isolated from cloud water.</title>
        <authorList>
            <person name="Jarrige D."/>
            <person name="Haridas S."/>
            <person name="Bleykasten-Grosshans C."/>
            <person name="Joly M."/>
            <person name="Nadalig T."/>
            <person name="Sancelme M."/>
            <person name="Vuilleumier S."/>
            <person name="Grigoriev I.V."/>
            <person name="Amato P."/>
            <person name="Bringel F."/>
        </authorList>
    </citation>
    <scope>NUCLEOTIDE SEQUENCE</scope>
    <source>
        <strain evidence="1">PDD-24b-2</strain>
    </source>
</reference>
<evidence type="ECO:0000313" key="1">
    <source>
        <dbReference type="EMBL" id="KAI9634565.1"/>
    </source>
</evidence>
<dbReference type="EMBL" id="JAKWFO010000006">
    <property type="protein sequence ID" value="KAI9634565.1"/>
    <property type="molecule type" value="Genomic_DNA"/>
</dbReference>
<dbReference type="GeneID" id="77726600"/>